<organism evidence="5 7">
    <name type="scientific">Dracunculus medinensis</name>
    <name type="common">Guinea worm</name>
    <dbReference type="NCBI Taxonomy" id="318479"/>
    <lineage>
        <taxon>Eukaryota</taxon>
        <taxon>Metazoa</taxon>
        <taxon>Ecdysozoa</taxon>
        <taxon>Nematoda</taxon>
        <taxon>Chromadorea</taxon>
        <taxon>Rhabditida</taxon>
        <taxon>Spirurina</taxon>
        <taxon>Dracunculoidea</taxon>
        <taxon>Dracunculidae</taxon>
        <taxon>Dracunculus</taxon>
    </lineage>
</organism>
<keyword evidence="2" id="KW-0812">Transmembrane</keyword>
<evidence type="ECO:0000313" key="7">
    <source>
        <dbReference type="WBParaSite" id="DME_0000541001-mRNA-1"/>
    </source>
</evidence>
<sequence>MGEKFMQIFRGIPYAEPPIGELRFKRPIKRSRWHQEYSAIDFGPPCLQFMDFHLNDRYSKDNMQYQSEDCLYLNEPDDEGKLYPMLIWIHGGSFLAGSSDTGIDMDVVAKNFIFNGVVLVTLNYRLGPLGFLNYQYDGNIEGNFGIWDQVMALEWIQSNIKQLNGDPSKITLMGESAGAAAVSLLAVSPVTKGLFHQIIALSGSVTAGWAIHRHGKSDWSAGNLVAYLRCEKEFSDNHIKEIASKEKEAMDLKNMDCNSQDGVPECIKNGIGLEAPELMDCLRKEANFSSSIFRRALAHEATIGFEIGDFIIENIPVKNLPAVLFMLGVSKMVVDNKLVPASGVELIIANGRMPIMIGVAKSEWSHKKAQFYNFHHFGNVTMEECIDNIRKIIDKHFHAGTSHRLPDSTLELITNASYFRYIDSPDGDWSLPRIVSALQELEADIEFVSPAQKEIEAYALKGLPVYAYSFEYMPRSPLIEEETRSFALFGQQNVKVMRREMQMHGREGRKAFHGLDHAFIFTRGYASNMQITPFTKKDAQMSKMLSTMITNFVKYGNPTANPWNGFNWPLYTNESSTYAILDLPPRKKMGSLHWPATKFWNKEVVLLEKCAFNSNGVSKTEDYELTSEERLQLSAYRRAWWALWLLVAVIALIIWLSVICIVVTRCQSPRAKPYNNIIVNR</sequence>
<evidence type="ECO:0000313" key="6">
    <source>
        <dbReference type="Proteomes" id="UP000274756"/>
    </source>
</evidence>
<evidence type="ECO:0000259" key="3">
    <source>
        <dbReference type="Pfam" id="PF00135"/>
    </source>
</evidence>
<feature type="domain" description="Carboxylesterase type B" evidence="3">
    <location>
        <begin position="332"/>
        <end position="595"/>
    </location>
</feature>
<proteinExistence type="inferred from homology"/>
<feature type="transmembrane region" description="Helical" evidence="2">
    <location>
        <begin position="639"/>
        <end position="663"/>
    </location>
</feature>
<dbReference type="SUPFAM" id="SSF53474">
    <property type="entry name" value="alpha/beta-Hydrolases"/>
    <property type="match status" value="1"/>
</dbReference>
<protein>
    <submittedName>
        <fullName evidence="7">COesterase domain-containing protein</fullName>
    </submittedName>
</protein>
<dbReference type="AlphaFoldDB" id="A0A0N4UDJ5"/>
<name>A0A0N4UDJ5_DRAME</name>
<feature type="domain" description="Carboxylesterase type B" evidence="3">
    <location>
        <begin position="6"/>
        <end position="250"/>
    </location>
</feature>
<dbReference type="PROSITE" id="PS01173">
    <property type="entry name" value="LIPASE_GDXG_HIS"/>
    <property type="match status" value="1"/>
</dbReference>
<dbReference type="Proteomes" id="UP000038040">
    <property type="component" value="Unplaced"/>
</dbReference>
<keyword evidence="2" id="KW-0472">Membrane</keyword>
<accession>A0A0N4UDJ5</accession>
<evidence type="ECO:0000256" key="1">
    <source>
        <dbReference type="ARBA" id="ARBA00010515"/>
    </source>
</evidence>
<dbReference type="InterPro" id="IPR029058">
    <property type="entry name" value="AB_hydrolase_fold"/>
</dbReference>
<dbReference type="STRING" id="318479.A0A0N4UDJ5"/>
<comment type="similarity">
    <text evidence="1">Belongs to the 'GDXG' lipolytic enzyme family.</text>
</comment>
<evidence type="ECO:0000313" key="5">
    <source>
        <dbReference type="Proteomes" id="UP000038040"/>
    </source>
</evidence>
<keyword evidence="6" id="KW-1185">Reference proteome</keyword>
<dbReference type="WBParaSite" id="DME_0000541001-mRNA-1">
    <property type="protein sequence ID" value="DME_0000541001-mRNA-1"/>
    <property type="gene ID" value="DME_0000541001"/>
</dbReference>
<dbReference type="InterPro" id="IPR002168">
    <property type="entry name" value="Lipase_GDXG_HIS_AS"/>
</dbReference>
<dbReference type="InterPro" id="IPR050309">
    <property type="entry name" value="Type-B_Carboxylest/Lipase"/>
</dbReference>
<keyword evidence="2" id="KW-1133">Transmembrane helix</keyword>
<dbReference type="ESTHER" id="drame-a0a0n4udj5">
    <property type="family name" value="Carb_B_Nematoda"/>
</dbReference>
<reference evidence="7" key="1">
    <citation type="submission" date="2017-02" db="UniProtKB">
        <authorList>
            <consortium name="WormBaseParasite"/>
        </authorList>
    </citation>
    <scope>IDENTIFICATION</scope>
</reference>
<dbReference type="Gene3D" id="3.40.50.1820">
    <property type="entry name" value="alpha/beta hydrolase"/>
    <property type="match status" value="1"/>
</dbReference>
<dbReference type="Pfam" id="PF00135">
    <property type="entry name" value="COesterase"/>
    <property type="match status" value="2"/>
</dbReference>
<dbReference type="Proteomes" id="UP000274756">
    <property type="component" value="Unassembled WGS sequence"/>
</dbReference>
<dbReference type="InterPro" id="IPR002018">
    <property type="entry name" value="CarbesteraseB"/>
</dbReference>
<dbReference type="EMBL" id="UYYG01001178">
    <property type="protein sequence ID" value="VDN59236.1"/>
    <property type="molecule type" value="Genomic_DNA"/>
</dbReference>
<evidence type="ECO:0000256" key="2">
    <source>
        <dbReference type="SAM" id="Phobius"/>
    </source>
</evidence>
<dbReference type="PANTHER" id="PTHR11559">
    <property type="entry name" value="CARBOXYLESTERASE"/>
    <property type="match status" value="1"/>
</dbReference>
<evidence type="ECO:0000313" key="4">
    <source>
        <dbReference type="EMBL" id="VDN59236.1"/>
    </source>
</evidence>
<dbReference type="GO" id="GO:0016787">
    <property type="term" value="F:hydrolase activity"/>
    <property type="evidence" value="ECO:0007669"/>
    <property type="project" value="InterPro"/>
</dbReference>
<dbReference type="OrthoDB" id="19653at2759"/>
<gene>
    <name evidence="4" type="ORF">DME_LOCUS9209</name>
</gene>
<reference evidence="4 6" key="2">
    <citation type="submission" date="2018-11" db="EMBL/GenBank/DDBJ databases">
        <authorList>
            <consortium name="Pathogen Informatics"/>
        </authorList>
    </citation>
    <scope>NUCLEOTIDE SEQUENCE [LARGE SCALE GENOMIC DNA]</scope>
</reference>